<dbReference type="NCBIfam" id="NF041045">
    <property type="entry name" value="RsbA_anti_sig"/>
    <property type="match status" value="1"/>
</dbReference>
<dbReference type="Gene3D" id="3.30.565.10">
    <property type="entry name" value="Histidine kinase-like ATPase, C-terminal domain"/>
    <property type="match status" value="1"/>
</dbReference>
<organism evidence="4 5">
    <name type="scientific">Actinoallomurus oryzae</name>
    <dbReference type="NCBI Taxonomy" id="502180"/>
    <lineage>
        <taxon>Bacteria</taxon>
        <taxon>Bacillati</taxon>
        <taxon>Actinomycetota</taxon>
        <taxon>Actinomycetes</taxon>
        <taxon>Streptosporangiales</taxon>
        <taxon>Thermomonosporaceae</taxon>
        <taxon>Actinoallomurus</taxon>
    </lineage>
</organism>
<protein>
    <submittedName>
        <fullName evidence="4">Anti-sigma factor RsbA family regulatory protein</fullName>
    </submittedName>
</protein>
<evidence type="ECO:0000259" key="2">
    <source>
        <dbReference type="Pfam" id="PF13581"/>
    </source>
</evidence>
<keyword evidence="5" id="KW-1185">Reference proteome</keyword>
<feature type="domain" description="MEDS" evidence="3">
    <location>
        <begin position="5"/>
        <end position="146"/>
    </location>
</feature>
<dbReference type="PANTHER" id="PTHR35526">
    <property type="entry name" value="ANTI-SIGMA-F FACTOR RSBW-RELATED"/>
    <property type="match status" value="1"/>
</dbReference>
<gene>
    <name evidence="4" type="ORF">GCM10023191_068660</name>
</gene>
<name>A0ABP8QSN7_9ACTN</name>
<dbReference type="SUPFAM" id="SSF55874">
    <property type="entry name" value="ATPase domain of HSP90 chaperone/DNA topoisomerase II/histidine kinase"/>
    <property type="match status" value="1"/>
</dbReference>
<evidence type="ECO:0000313" key="4">
    <source>
        <dbReference type="EMBL" id="GAA4508663.1"/>
    </source>
</evidence>
<dbReference type="InterPro" id="IPR025847">
    <property type="entry name" value="MEDS_domain"/>
</dbReference>
<keyword evidence="1" id="KW-0418">Kinase</keyword>
<keyword evidence="1" id="KW-0723">Serine/threonine-protein kinase</keyword>
<dbReference type="InterPro" id="IPR003594">
    <property type="entry name" value="HATPase_dom"/>
</dbReference>
<evidence type="ECO:0000313" key="5">
    <source>
        <dbReference type="Proteomes" id="UP001500503"/>
    </source>
</evidence>
<dbReference type="RefSeq" id="WP_345470988.1">
    <property type="nucleotide sequence ID" value="NZ_BAABHF010000043.1"/>
</dbReference>
<dbReference type="InterPro" id="IPR036890">
    <property type="entry name" value="HATPase_C_sf"/>
</dbReference>
<evidence type="ECO:0000256" key="1">
    <source>
        <dbReference type="ARBA" id="ARBA00022527"/>
    </source>
</evidence>
<proteinExistence type="predicted"/>
<dbReference type="EMBL" id="BAABHF010000043">
    <property type="protein sequence ID" value="GAA4508663.1"/>
    <property type="molecule type" value="Genomic_DNA"/>
</dbReference>
<reference evidence="5" key="1">
    <citation type="journal article" date="2019" name="Int. J. Syst. Evol. Microbiol.">
        <title>The Global Catalogue of Microorganisms (GCM) 10K type strain sequencing project: providing services to taxonomists for standard genome sequencing and annotation.</title>
        <authorList>
            <consortium name="The Broad Institute Genomics Platform"/>
            <consortium name="The Broad Institute Genome Sequencing Center for Infectious Disease"/>
            <person name="Wu L."/>
            <person name="Ma J."/>
        </authorList>
    </citation>
    <scope>NUCLEOTIDE SEQUENCE [LARGE SCALE GENOMIC DNA]</scope>
    <source>
        <strain evidence="5">JCM 17933</strain>
    </source>
</reference>
<comment type="caution">
    <text evidence="4">The sequence shown here is derived from an EMBL/GenBank/DDBJ whole genome shotgun (WGS) entry which is preliminary data.</text>
</comment>
<dbReference type="Proteomes" id="UP001500503">
    <property type="component" value="Unassembled WGS sequence"/>
</dbReference>
<evidence type="ECO:0000259" key="3">
    <source>
        <dbReference type="Pfam" id="PF14417"/>
    </source>
</evidence>
<dbReference type="Pfam" id="PF13581">
    <property type="entry name" value="HATPase_c_2"/>
    <property type="match status" value="1"/>
</dbReference>
<accession>A0ABP8QSN7</accession>
<feature type="domain" description="Histidine kinase/HSP90-like ATPase" evidence="2">
    <location>
        <begin position="188"/>
        <end position="301"/>
    </location>
</feature>
<dbReference type="PANTHER" id="PTHR35526:SF3">
    <property type="entry name" value="ANTI-SIGMA-F FACTOR RSBW"/>
    <property type="match status" value="1"/>
</dbReference>
<sequence length="305" mass="33252">MTRFTHRAMIYADERTFLDAAAPFLRDGLAADEVVLAVAPGSSLDLLREALGASGVQFRDAVHWYSQPTRTIAAYSAVIDQNPGRRIRVLAEPGWAGGSPAEIAEWVRYESIVNQAFAQIGASVLCLYDARTTAAEVLHGALRTHPELLGESGPHANEAYAEPATIYAEIDRRPLPPVPPDAQEMPVDDIDLRRLRAFVGDHAERHGISSARLHDLLVATTEVATNAIRHGLPPVTCRTWTDDGDVVVDVTDGGHWQPEGLPGFLPPDPLVRAGFGLWGVRMLCPLVQLRTGPDGTDVRLRVRTR</sequence>
<dbReference type="InterPro" id="IPR050267">
    <property type="entry name" value="Anti-sigma-factor_SerPK"/>
</dbReference>
<dbReference type="Pfam" id="PF14417">
    <property type="entry name" value="MEDS"/>
    <property type="match status" value="1"/>
</dbReference>
<dbReference type="InterPro" id="IPR047718">
    <property type="entry name" value="RsbA-like_anti_sig"/>
</dbReference>
<keyword evidence="1" id="KW-0808">Transferase</keyword>